<evidence type="ECO:0000313" key="2">
    <source>
        <dbReference type="Proteomes" id="UP000790709"/>
    </source>
</evidence>
<gene>
    <name evidence="1" type="ORF">BV22DRAFT_1190516</name>
</gene>
<protein>
    <submittedName>
        <fullName evidence="1">Uncharacterized protein</fullName>
    </submittedName>
</protein>
<dbReference type="Proteomes" id="UP000790709">
    <property type="component" value="Unassembled WGS sequence"/>
</dbReference>
<dbReference type="EMBL" id="MU266327">
    <property type="protein sequence ID" value="KAH7931213.1"/>
    <property type="molecule type" value="Genomic_DNA"/>
</dbReference>
<name>A0ACB8C1V5_9AGAM</name>
<organism evidence="1 2">
    <name type="scientific">Leucogyrophana mollusca</name>
    <dbReference type="NCBI Taxonomy" id="85980"/>
    <lineage>
        <taxon>Eukaryota</taxon>
        <taxon>Fungi</taxon>
        <taxon>Dikarya</taxon>
        <taxon>Basidiomycota</taxon>
        <taxon>Agaricomycotina</taxon>
        <taxon>Agaricomycetes</taxon>
        <taxon>Agaricomycetidae</taxon>
        <taxon>Boletales</taxon>
        <taxon>Boletales incertae sedis</taxon>
        <taxon>Leucogyrophana</taxon>
    </lineage>
</organism>
<evidence type="ECO:0000313" key="1">
    <source>
        <dbReference type="EMBL" id="KAH7931213.1"/>
    </source>
</evidence>
<keyword evidence="2" id="KW-1185">Reference proteome</keyword>
<accession>A0ACB8C1V5</accession>
<comment type="caution">
    <text evidence="1">The sequence shown here is derived from an EMBL/GenBank/DDBJ whole genome shotgun (WGS) entry which is preliminary data.</text>
</comment>
<proteinExistence type="predicted"/>
<sequence length="179" mass="19604">MPRISSTSTKQTVGGPYSSSPPRRLATPSGRWILKTQAMQRYKLAASDLESIFPVEYFHNPRGGGSMVVKYNEIDVMALDARLNPPHSTDVSASVSLPLELATPRGQSILRTQAIKQFGLKAVQLDRIKPISIQENPHRAGGPPMRYYNLCDVKALVDKIREAADAPSTLSREEPCSSG</sequence>
<reference evidence="1" key="1">
    <citation type="journal article" date="2021" name="New Phytol.">
        <title>Evolutionary innovations through gain and loss of genes in the ectomycorrhizal Boletales.</title>
        <authorList>
            <person name="Wu G."/>
            <person name="Miyauchi S."/>
            <person name="Morin E."/>
            <person name="Kuo A."/>
            <person name="Drula E."/>
            <person name="Varga T."/>
            <person name="Kohler A."/>
            <person name="Feng B."/>
            <person name="Cao Y."/>
            <person name="Lipzen A."/>
            <person name="Daum C."/>
            <person name="Hundley H."/>
            <person name="Pangilinan J."/>
            <person name="Johnson J."/>
            <person name="Barry K."/>
            <person name="LaButti K."/>
            <person name="Ng V."/>
            <person name="Ahrendt S."/>
            <person name="Min B."/>
            <person name="Choi I.G."/>
            <person name="Park H."/>
            <person name="Plett J.M."/>
            <person name="Magnuson J."/>
            <person name="Spatafora J.W."/>
            <person name="Nagy L.G."/>
            <person name="Henrissat B."/>
            <person name="Grigoriev I.V."/>
            <person name="Yang Z.L."/>
            <person name="Xu J."/>
            <person name="Martin F.M."/>
        </authorList>
    </citation>
    <scope>NUCLEOTIDE SEQUENCE</scope>
    <source>
        <strain evidence="1">KUC20120723A-06</strain>
    </source>
</reference>